<dbReference type="SUPFAM" id="SSF53706">
    <property type="entry name" value="Formate dehydrogenase/DMSO reductase, domains 1-3"/>
    <property type="match status" value="1"/>
</dbReference>
<dbReference type="EMBL" id="CABEEZ010000019">
    <property type="protein sequence ID" value="VTR19096.1"/>
    <property type="molecule type" value="Genomic_DNA"/>
</dbReference>
<dbReference type="AlphaFoldDB" id="A0A4U9TGG0"/>
<proteinExistence type="predicted"/>
<gene>
    <name evidence="1" type="primary">fdoG_2</name>
    <name evidence="1" type="ORF">NCTC12965_00725</name>
</gene>
<keyword evidence="1" id="KW-0560">Oxidoreductase</keyword>
<sequence>MKDGYALRDDTLQHPRCVWNLLKAHVSRYTPEVVEKYLRHPEGRFPEGM</sequence>
<evidence type="ECO:0000313" key="1">
    <source>
        <dbReference type="EMBL" id="VTR19096.1"/>
    </source>
</evidence>
<name>A0A4U9TGG0_SERFO</name>
<reference evidence="1" key="1">
    <citation type="submission" date="2019-05" db="EMBL/GenBank/DDBJ databases">
        <authorList>
            <consortium name="Pathogen Informatics"/>
        </authorList>
    </citation>
    <scope>NUCLEOTIDE SEQUENCE [LARGE SCALE GENOMIC DNA]</scope>
    <source>
        <strain evidence="1">NCTC12965</strain>
    </source>
</reference>
<accession>A0A4U9TGG0</accession>
<dbReference type="GO" id="GO:0016491">
    <property type="term" value="F:oxidoreductase activity"/>
    <property type="evidence" value="ECO:0007669"/>
    <property type="project" value="UniProtKB-KW"/>
</dbReference>
<protein>
    <submittedName>
        <fullName evidence="1">Formate dehydrogenase-O major subunit</fullName>
        <ecNumber evidence="1">1.2.1.2</ecNumber>
    </submittedName>
</protein>
<dbReference type="EC" id="1.2.1.2" evidence="1"/>
<organism evidence="1">
    <name type="scientific">Serratia fonticola</name>
    <dbReference type="NCBI Taxonomy" id="47917"/>
    <lineage>
        <taxon>Bacteria</taxon>
        <taxon>Pseudomonadati</taxon>
        <taxon>Pseudomonadota</taxon>
        <taxon>Gammaproteobacteria</taxon>
        <taxon>Enterobacterales</taxon>
        <taxon>Yersiniaceae</taxon>
        <taxon>Serratia</taxon>
    </lineage>
</organism>